<name>A0A7Z9BJC7_9CYAN</name>
<sequence length="90" mass="10517">MTLPSSDTPLYNHPLPDIEEWLRSHGGEQDRKELHYWRIGNENWTADLWLEVDQITVRYIGAATKDQDIQRSFKYSLSRRDLEAAIFGGP</sequence>
<dbReference type="Pfam" id="PF11341">
    <property type="entry name" value="DUF3143"/>
    <property type="match status" value="1"/>
</dbReference>
<dbReference type="PANTHER" id="PTHR35765:SF2">
    <property type="entry name" value="OS05G0569200 PROTEIN"/>
    <property type="match status" value="1"/>
</dbReference>
<dbReference type="EMBL" id="CZCS02000009">
    <property type="protein sequence ID" value="VXD13285.1"/>
    <property type="molecule type" value="Genomic_DNA"/>
</dbReference>
<evidence type="ECO:0008006" key="3">
    <source>
        <dbReference type="Google" id="ProtNLM"/>
    </source>
</evidence>
<dbReference type="AlphaFoldDB" id="A0A7Z9BJC7"/>
<proteinExistence type="predicted"/>
<gene>
    <name evidence="1" type="ORF">PL9631_1060385</name>
</gene>
<evidence type="ECO:0000313" key="2">
    <source>
        <dbReference type="Proteomes" id="UP000182190"/>
    </source>
</evidence>
<dbReference type="RefSeq" id="WP_083624234.1">
    <property type="nucleotide sequence ID" value="NZ_LR735026.1"/>
</dbReference>
<protein>
    <recommendedName>
        <fullName evidence="3">DUF3143 domain-containing protein</fullName>
    </recommendedName>
</protein>
<dbReference type="Proteomes" id="UP000182190">
    <property type="component" value="Unassembled WGS sequence"/>
</dbReference>
<accession>A0A7Z9BJC7</accession>
<evidence type="ECO:0000313" key="1">
    <source>
        <dbReference type="EMBL" id="VXD13285.1"/>
    </source>
</evidence>
<organism evidence="1 2">
    <name type="scientific">Planktothrix paucivesiculata PCC 9631</name>
    <dbReference type="NCBI Taxonomy" id="671071"/>
    <lineage>
        <taxon>Bacteria</taxon>
        <taxon>Bacillati</taxon>
        <taxon>Cyanobacteriota</taxon>
        <taxon>Cyanophyceae</taxon>
        <taxon>Oscillatoriophycideae</taxon>
        <taxon>Oscillatoriales</taxon>
        <taxon>Microcoleaceae</taxon>
        <taxon>Planktothrix</taxon>
    </lineage>
</organism>
<comment type="caution">
    <text evidence="1">The sequence shown here is derived from an EMBL/GenBank/DDBJ whole genome shotgun (WGS) entry which is preliminary data.</text>
</comment>
<dbReference type="InterPro" id="IPR021489">
    <property type="entry name" value="DUF3143"/>
</dbReference>
<dbReference type="OrthoDB" id="487334at2"/>
<keyword evidence="2" id="KW-1185">Reference proteome</keyword>
<reference evidence="1" key="1">
    <citation type="submission" date="2019-10" db="EMBL/GenBank/DDBJ databases">
        <authorList>
            <consortium name="Genoscope - CEA"/>
            <person name="William W."/>
        </authorList>
    </citation>
    <scope>NUCLEOTIDE SEQUENCE [LARGE SCALE GENOMIC DNA]</scope>
    <source>
        <strain evidence="1">BBR_PRJEB10994</strain>
    </source>
</reference>
<dbReference type="PANTHER" id="PTHR35765">
    <property type="entry name" value="OS05G0569200 PROTEIN"/>
    <property type="match status" value="1"/>
</dbReference>